<dbReference type="EMBL" id="AP022345">
    <property type="protein sequence ID" value="BBU68780.1"/>
    <property type="molecule type" value="Genomic_DNA"/>
</dbReference>
<sequence length="160" mass="17313">MARRLFYGAFAMLVACTSVGRHDESALAATNFGPEETLRICVLMDPTEISMVNATWLLKVAQDEFLRYNLRVEVPSYTPFHRPSGGGMATIRELAALKLAPPCDRIMALVGHNFSDTIAGLLGVEVFGEVDTVTHTRGYIKADVASLSQILSPPRGGDSA</sequence>
<accession>A0A7R6R5V0</accession>
<gene>
    <name evidence="1" type="ORF">ICHIAU1_10630</name>
</gene>
<evidence type="ECO:0000313" key="2">
    <source>
        <dbReference type="Proteomes" id="UP000463961"/>
    </source>
</evidence>
<organism evidence="1 2">
    <name type="scientific">Fluviibacter phosphoraccumulans</name>
    <dbReference type="NCBI Taxonomy" id="1751046"/>
    <lineage>
        <taxon>Bacteria</taxon>
        <taxon>Pseudomonadati</taxon>
        <taxon>Pseudomonadota</taxon>
        <taxon>Betaproteobacteria</taxon>
        <taxon>Rhodocyclales</taxon>
        <taxon>Fluviibacteraceae</taxon>
        <taxon>Fluviibacter</taxon>
    </lineage>
</organism>
<dbReference type="PROSITE" id="PS51257">
    <property type="entry name" value="PROKAR_LIPOPROTEIN"/>
    <property type="match status" value="1"/>
</dbReference>
<keyword evidence="2" id="KW-1185">Reference proteome</keyword>
<name>A0A7R6R5V0_9RHOO</name>
<dbReference type="AlphaFoldDB" id="A0A7R6R5V0"/>
<dbReference type="RefSeq" id="WP_162050464.1">
    <property type="nucleotide sequence ID" value="NZ_AP022345.1"/>
</dbReference>
<evidence type="ECO:0000313" key="1">
    <source>
        <dbReference type="EMBL" id="BBU68780.1"/>
    </source>
</evidence>
<dbReference type="Proteomes" id="UP000463961">
    <property type="component" value="Chromosome"/>
</dbReference>
<reference evidence="2" key="1">
    <citation type="submission" date="2020-01" db="EMBL/GenBank/DDBJ databases">
        <title>Phosphoaccumulans saitamaens gen. nov., sp. nov., a polyphosphate accumulating bacterium isolated from surface river water.</title>
        <authorList>
            <person name="Watanabe K."/>
            <person name="Suda W."/>
        </authorList>
    </citation>
    <scope>NUCLEOTIDE SEQUENCE [LARGE SCALE GENOMIC DNA]</scope>
    <source>
        <strain evidence="2">ICHIAU1</strain>
    </source>
</reference>
<proteinExistence type="predicted"/>
<protein>
    <submittedName>
        <fullName evidence="1">Uncharacterized protein</fullName>
    </submittedName>
</protein>
<dbReference type="OrthoDB" id="338790at2"/>